<comment type="caution">
    <text evidence="1">The sequence shown here is derived from an EMBL/GenBank/DDBJ whole genome shotgun (WGS) entry which is preliminary data.</text>
</comment>
<accession>A0ACC1T9I3</accession>
<dbReference type="EMBL" id="JANHOG010000276">
    <property type="protein sequence ID" value="KAJ3556039.1"/>
    <property type="molecule type" value="Genomic_DNA"/>
</dbReference>
<organism evidence="1 2">
    <name type="scientific">Phlebia brevispora</name>
    <dbReference type="NCBI Taxonomy" id="194682"/>
    <lineage>
        <taxon>Eukaryota</taxon>
        <taxon>Fungi</taxon>
        <taxon>Dikarya</taxon>
        <taxon>Basidiomycota</taxon>
        <taxon>Agaricomycotina</taxon>
        <taxon>Agaricomycetes</taxon>
        <taxon>Polyporales</taxon>
        <taxon>Meruliaceae</taxon>
        <taxon>Phlebia</taxon>
    </lineage>
</organism>
<evidence type="ECO:0000313" key="1">
    <source>
        <dbReference type="EMBL" id="KAJ3556039.1"/>
    </source>
</evidence>
<dbReference type="Proteomes" id="UP001148662">
    <property type="component" value="Unassembled WGS sequence"/>
</dbReference>
<reference evidence="1" key="1">
    <citation type="submission" date="2022-07" db="EMBL/GenBank/DDBJ databases">
        <title>Genome Sequence of Phlebia brevispora.</title>
        <authorList>
            <person name="Buettner E."/>
        </authorList>
    </citation>
    <scope>NUCLEOTIDE SEQUENCE</scope>
    <source>
        <strain evidence="1">MPL23</strain>
    </source>
</reference>
<sequence length="1519" mass="168290">MNENLGAARRDFGLENGTDKYVTHIKRSATYLRAIQCICCASLFAFEIHTTIHARFESTPWVQYAQSTVYAYASLLSVFALMKPVQVTIGSHISAILLSAWSIYLYRDIWPLATYDSKPMDTAQGLFLWIRIALLSIAGVIVPLVMPRTYISHDTQTPMEQVNAEETASWTSRMFFMYMDPVVFAASRTSHLSLDELPPLCETDCMENLEQRSAKTKYFNPSVKSRQHLLCKIAQIFFCEILELFLLQLLLAISNLIGPVGINGILSYLEAPTERMTVRPWFWIACLFAAPMMRSVIDNSYMWLVLRVLAHVQATITQAVFDRALRVRIKTDVQGVSRTDSPSTPSNDYVHANGLRTIIVRDPSGSVTTAGSIGDTSVTQSADTDTQIGESHEEIGREETVPETQGEPYMVGKIMNLITTDLNALDGGSTFVVAFVTPVAIALDIYFLHTLLGWSVWFGVLTMVVMLTIPGLTMKLSHSVQAEKMKQSDSRVQMVTEALGKAIRMIKLSGWESRISELIDERRQSELSVIRRFRILSVIGTSLNNLIPVATMAVTFATYTLLMKETLTASRVFSSMAVFHILQNQLKSISYYIPGLIQAKVAIDRMNDFLENSEELDSHFDAPAAPSPAIDDSQSERDFIGIRAAAFTWSGGTRSWEIPSHYGFRLQIDEEISFKRGRINLIIGQTASGKTSLLMALLGEMHCIPLQFNSVVSLPRKNGVAFHAQESWVLNDTIRNNILFEAEYNEDRYRKVLKQCGLEQDLALFNAGDQTEVGEKGTTLSGGQKARITLARAVYSNAQTILLDDVFAALDVHTARWIVKECFQGDLINGRTVILATHNVALVEPITDFVVALRNGRVISQGQLSSALEEDEQLKSAVSQETELLEKIDEEIVEAKSDLPETRQTDGKIVAAEEISEGHVGWSALKLLFVNMGAGAGFVVFWMGYIVPVLAARATLVLDSWVLGLWARQYELHDPTQVSVSHYMSLYITVVASGILLTSLGYAIYVVGTIRASQIIHRRLIDALLHSTLRWLDTTPSARIISRCTQDIAAIDGTVVNSLYSLIELSFDVLIKLGAIVVMTPFFVFPGVLMGAIMSLIGRLYMKAQLAVKRERSNARSPVIGLFGDAISGLISVRAYGAQAAFRRKLSARIDRYTRATINYYHLNRWLSVRGEILAGAFAAALAFDLVYIQHFDSSQAGFSLTMAIGFSSMVMLWIRNLNELEVQGNSLERIQQYLEIDQEPAPTQQGIAPAHWPSSGHLRVEKLSARYHEVSDLPPMFFRRGSQEEQDGPDVLHSISFKVKSGERVGIGSGKSSLTLSLLRCIPTKGAIFFDGLPIHSINLDALRSSIAIIPQSPELLSGTLRDNLDPFSQYEDADLNDALRASGIFSLNNEHEESRLSLDSRISSGGGNVSVGQRQMIALARAIVRQTKLLILDEDYDTDALIQESLRSKIGKDVTVLTVAHRLQTIMDADKIMVLDSGSIAEFGTPKGLLQNPQGAFRALVDAARDPKLFTMAGVDV</sequence>
<keyword evidence="2" id="KW-1185">Reference proteome</keyword>
<protein>
    <submittedName>
        <fullName evidence="1">Uncharacterized protein</fullName>
    </submittedName>
</protein>
<proteinExistence type="predicted"/>
<gene>
    <name evidence="1" type="ORF">NM688_g2249</name>
</gene>
<evidence type="ECO:0000313" key="2">
    <source>
        <dbReference type="Proteomes" id="UP001148662"/>
    </source>
</evidence>
<name>A0ACC1T9I3_9APHY</name>